<gene>
    <name evidence="1" type="ORF">RchiOBHm_Chr6g0298091</name>
</gene>
<dbReference type="AlphaFoldDB" id="A0A2P6PXU5"/>
<dbReference type="Proteomes" id="UP000238479">
    <property type="component" value="Chromosome 6"/>
</dbReference>
<evidence type="ECO:0000313" key="2">
    <source>
        <dbReference type="Proteomes" id="UP000238479"/>
    </source>
</evidence>
<dbReference type="OrthoDB" id="1882251at2759"/>
<dbReference type="EMBL" id="PDCK01000044">
    <property type="protein sequence ID" value="PRQ26757.1"/>
    <property type="molecule type" value="Genomic_DNA"/>
</dbReference>
<organism evidence="1 2">
    <name type="scientific">Rosa chinensis</name>
    <name type="common">China rose</name>
    <dbReference type="NCBI Taxonomy" id="74649"/>
    <lineage>
        <taxon>Eukaryota</taxon>
        <taxon>Viridiplantae</taxon>
        <taxon>Streptophyta</taxon>
        <taxon>Embryophyta</taxon>
        <taxon>Tracheophyta</taxon>
        <taxon>Spermatophyta</taxon>
        <taxon>Magnoliopsida</taxon>
        <taxon>eudicotyledons</taxon>
        <taxon>Gunneridae</taxon>
        <taxon>Pentapetalae</taxon>
        <taxon>rosids</taxon>
        <taxon>fabids</taxon>
        <taxon>Rosales</taxon>
        <taxon>Rosaceae</taxon>
        <taxon>Rosoideae</taxon>
        <taxon>Rosoideae incertae sedis</taxon>
        <taxon>Rosa</taxon>
    </lineage>
</organism>
<dbReference type="STRING" id="74649.A0A2P6PXU5"/>
<proteinExistence type="predicted"/>
<dbReference type="PANTHER" id="PTHR33527:SF18">
    <property type="entry name" value="F13O11.17 PROTEIN"/>
    <property type="match status" value="1"/>
</dbReference>
<comment type="caution">
    <text evidence="1">The sequence shown here is derived from an EMBL/GenBank/DDBJ whole genome shotgun (WGS) entry which is preliminary data.</text>
</comment>
<sequence>MSTSINIVTEEKLHAFYKIDRDLFSRLVVSFMRDPAESLLVMALWLWLEKDYPNIIVKMLGLPDSIVNALADEAVLCLRCLDCSTSNSTLLCLAPNGRIVLTSRLMQKEISLQMFIQNRYTTISGVKNFLTNICARIFTDILQSVLPGTNPVLSQFTHPQQPLVIPGFPHPVFGALNIIPGFVADFTPTGGLWGWNPSIELSADDRTMFLTFSRGFHVSVEEVKQLFSDVLGMEKCVEDVDMENVPSDEQPLYAKMVLSSVTLVDKILKGNRVSKFRINGKHIWARKYERRD</sequence>
<keyword evidence="2" id="KW-1185">Reference proteome</keyword>
<protein>
    <submittedName>
        <fullName evidence="1">Uncharacterized protein</fullName>
    </submittedName>
</protein>
<dbReference type="OMA" id="ELHTYHA"/>
<dbReference type="PANTHER" id="PTHR33527">
    <property type="entry name" value="OS07G0274300 PROTEIN"/>
    <property type="match status" value="1"/>
</dbReference>
<dbReference type="Gramene" id="PRQ26757">
    <property type="protein sequence ID" value="PRQ26757"/>
    <property type="gene ID" value="RchiOBHm_Chr6g0298091"/>
</dbReference>
<evidence type="ECO:0000313" key="1">
    <source>
        <dbReference type="EMBL" id="PRQ26757.1"/>
    </source>
</evidence>
<accession>A0A2P6PXU5</accession>
<reference evidence="1 2" key="1">
    <citation type="journal article" date="2018" name="Nat. Genet.">
        <title>The Rosa genome provides new insights in the design of modern roses.</title>
        <authorList>
            <person name="Bendahmane M."/>
        </authorList>
    </citation>
    <scope>NUCLEOTIDE SEQUENCE [LARGE SCALE GENOMIC DNA]</scope>
    <source>
        <strain evidence="2">cv. Old Blush</strain>
    </source>
</reference>
<name>A0A2P6PXU5_ROSCH</name>